<dbReference type="InterPro" id="IPR043128">
    <property type="entry name" value="Rev_trsase/Diguanyl_cyclase"/>
</dbReference>
<evidence type="ECO:0000256" key="2">
    <source>
        <dbReference type="ARBA" id="ARBA00022763"/>
    </source>
</evidence>
<dbReference type="Gene3D" id="3.30.70.270">
    <property type="match status" value="1"/>
</dbReference>
<name>A0A7W9BQ37_9SPHN</name>
<proteinExistence type="inferred from homology"/>
<dbReference type="CDD" id="cd03468">
    <property type="entry name" value="PolY_like"/>
    <property type="match status" value="1"/>
</dbReference>
<dbReference type="GO" id="GO:0006281">
    <property type="term" value="P:DNA repair"/>
    <property type="evidence" value="ECO:0007669"/>
    <property type="project" value="InterPro"/>
</dbReference>
<evidence type="ECO:0000259" key="4">
    <source>
        <dbReference type="Pfam" id="PF00817"/>
    </source>
</evidence>
<dbReference type="PANTHER" id="PTHR35369">
    <property type="entry name" value="BLR3025 PROTEIN-RELATED"/>
    <property type="match status" value="1"/>
</dbReference>
<sequence length="594" mass="62712">MTGPAVCEKTGEGGGTFSTPSRRGESSATVPGAASNVVAMFDVREGWREGGIAERQRAGGTATANRKGGGKPVAARPGYDREGAFWQTGRELGGVVKRATRAEPSKARDVGATDGSAPVPLVLSVRDGARVVVGHACPAARALGIRVGMAMTMARAMVPGLDVRDADPAGVAADLDRLALFALKRWTPGVAVSDADGLWIDLSGVAHLHGGEARFCRRVLRFCARLGFTARIAVAGTAGAAHALARFGRVAAPMLEGGAEAEALAPLPIDALRIDAAACERLRRLGVETVGDLIAMPRAPLNRRFGGTVLRRLDQALGRMAEPIVPVVAQAVPAARLRLVEPIATADAIAQVIGDLLALLVVELAARGLGARRLELRCERVDGQALIVRAGTARPNRDAAHLARLLVPKIETIDPGFGIDAMAIHAVASEPLGATAITTIGEDAAADLAILVDLVTGRVGTHRLFRMGAVESDVPERAHARAAPLSPPAAWPAAWPRPVRLLDPPQRLDHVTALLPDHAPRRFSCRGHVHDVAHGDGPERIYGEWWRRAGEADAVRDYFQVEDASGARYWIFRRGDGVDGRTGDMSWHLHGVFA</sequence>
<keyword evidence="6" id="KW-1185">Reference proteome</keyword>
<feature type="region of interest" description="Disordered" evidence="3">
    <location>
        <begin position="51"/>
        <end position="78"/>
    </location>
</feature>
<comment type="similarity">
    <text evidence="1">Belongs to the DNA polymerase type-Y family.</text>
</comment>
<dbReference type="InterPro" id="IPR050356">
    <property type="entry name" value="SulA_CellDiv_inhibitor"/>
</dbReference>
<dbReference type="SUPFAM" id="SSF56672">
    <property type="entry name" value="DNA/RNA polymerases"/>
    <property type="match status" value="1"/>
</dbReference>
<dbReference type="InterPro" id="IPR001126">
    <property type="entry name" value="UmuC"/>
</dbReference>
<protein>
    <submittedName>
        <fullName evidence="5">Protein ImuB</fullName>
    </submittedName>
</protein>
<dbReference type="Gene3D" id="3.40.1170.60">
    <property type="match status" value="1"/>
</dbReference>
<dbReference type="PANTHER" id="PTHR35369:SF2">
    <property type="entry name" value="BLR3025 PROTEIN"/>
    <property type="match status" value="1"/>
</dbReference>
<dbReference type="AlphaFoldDB" id="A0A7W9BQ37"/>
<accession>A0A7W9BQ37</accession>
<dbReference type="InterPro" id="IPR043502">
    <property type="entry name" value="DNA/RNA_pol_sf"/>
</dbReference>
<evidence type="ECO:0000256" key="1">
    <source>
        <dbReference type="ARBA" id="ARBA00010945"/>
    </source>
</evidence>
<dbReference type="EMBL" id="JACIJR010000001">
    <property type="protein sequence ID" value="MBB5728053.1"/>
    <property type="molecule type" value="Genomic_DNA"/>
</dbReference>
<reference evidence="5 6" key="1">
    <citation type="submission" date="2020-08" db="EMBL/GenBank/DDBJ databases">
        <title>Genomic Encyclopedia of Type Strains, Phase IV (KMG-IV): sequencing the most valuable type-strain genomes for metagenomic binning, comparative biology and taxonomic classification.</title>
        <authorList>
            <person name="Goeker M."/>
        </authorList>
    </citation>
    <scope>NUCLEOTIDE SEQUENCE [LARGE SCALE GENOMIC DNA]</scope>
    <source>
        <strain evidence="5 6">DSM 103336</strain>
    </source>
</reference>
<organism evidence="5 6">
    <name type="scientific">Sphingomonas prati</name>
    <dbReference type="NCBI Taxonomy" id="1843237"/>
    <lineage>
        <taxon>Bacteria</taxon>
        <taxon>Pseudomonadati</taxon>
        <taxon>Pseudomonadota</taxon>
        <taxon>Alphaproteobacteria</taxon>
        <taxon>Sphingomonadales</taxon>
        <taxon>Sphingomonadaceae</taxon>
        <taxon>Sphingomonas</taxon>
    </lineage>
</organism>
<feature type="region of interest" description="Disordered" evidence="3">
    <location>
        <begin position="1"/>
        <end position="30"/>
    </location>
</feature>
<dbReference type="Pfam" id="PF00817">
    <property type="entry name" value="IMS"/>
    <property type="match status" value="1"/>
</dbReference>
<keyword evidence="2" id="KW-0227">DNA damage</keyword>
<evidence type="ECO:0000256" key="3">
    <source>
        <dbReference type="SAM" id="MobiDB-lite"/>
    </source>
</evidence>
<evidence type="ECO:0000313" key="6">
    <source>
        <dbReference type="Proteomes" id="UP000546701"/>
    </source>
</evidence>
<gene>
    <name evidence="5" type="ORF">FHS99_000509</name>
</gene>
<evidence type="ECO:0000313" key="5">
    <source>
        <dbReference type="EMBL" id="MBB5728053.1"/>
    </source>
</evidence>
<feature type="domain" description="UmuC" evidence="4">
    <location>
        <begin position="130"/>
        <end position="242"/>
    </location>
</feature>
<comment type="caution">
    <text evidence="5">The sequence shown here is derived from an EMBL/GenBank/DDBJ whole genome shotgun (WGS) entry which is preliminary data.</text>
</comment>
<dbReference type="Proteomes" id="UP000546701">
    <property type="component" value="Unassembled WGS sequence"/>
</dbReference>
<feature type="compositionally biased region" description="Polar residues" evidence="3">
    <location>
        <begin position="17"/>
        <end position="29"/>
    </location>
</feature>